<dbReference type="Gene3D" id="2.40.50.140">
    <property type="entry name" value="Nucleic acid-binding proteins"/>
    <property type="match status" value="1"/>
</dbReference>
<dbReference type="GO" id="GO:0005886">
    <property type="term" value="C:plasma membrane"/>
    <property type="evidence" value="ECO:0007669"/>
    <property type="project" value="TreeGrafter"/>
</dbReference>
<protein>
    <submittedName>
        <fullName evidence="8">Uncharacterized protein</fullName>
    </submittedName>
</protein>
<dbReference type="InterPro" id="IPR012340">
    <property type="entry name" value="NA-bd_OB-fold"/>
</dbReference>
<dbReference type="Proteomes" id="UP000289166">
    <property type="component" value="Unassembled WGS sequence"/>
</dbReference>
<evidence type="ECO:0000256" key="2">
    <source>
        <dbReference type="ARBA" id="ARBA00022692"/>
    </source>
</evidence>
<feature type="domain" description="NfeD-like C-terminal" evidence="6">
    <location>
        <begin position="109"/>
        <end position="162"/>
    </location>
</feature>
<keyword evidence="4 5" id="KW-0472">Membrane</keyword>
<feature type="domain" description="NfeD integral membrane" evidence="7">
    <location>
        <begin position="7"/>
        <end position="75"/>
    </location>
</feature>
<evidence type="ECO:0000256" key="1">
    <source>
        <dbReference type="ARBA" id="ARBA00004141"/>
    </source>
</evidence>
<reference evidence="9" key="1">
    <citation type="submission" date="2018-11" db="EMBL/GenBank/DDBJ databases">
        <title>Genome sequencing of a novel mesophilic and cellulolytic organism within the genus Hungateiclostridium.</title>
        <authorList>
            <person name="Rettenmaier R."/>
            <person name="Liebl W."/>
            <person name="Zverlov V."/>
        </authorList>
    </citation>
    <scope>NUCLEOTIDE SEQUENCE [LARGE SCALE GENOMIC DNA]</scope>
    <source>
        <strain evidence="9">N2K1</strain>
    </source>
</reference>
<gene>
    <name evidence="8" type="ORF">EFD62_05095</name>
</gene>
<organism evidence="8 9">
    <name type="scientific">Acetivibrio mesophilus</name>
    <dbReference type="NCBI Taxonomy" id="2487273"/>
    <lineage>
        <taxon>Bacteria</taxon>
        <taxon>Bacillati</taxon>
        <taxon>Bacillota</taxon>
        <taxon>Clostridia</taxon>
        <taxon>Eubacteriales</taxon>
        <taxon>Oscillospiraceae</taxon>
        <taxon>Acetivibrio</taxon>
    </lineage>
</organism>
<evidence type="ECO:0000313" key="9">
    <source>
        <dbReference type="Proteomes" id="UP000289166"/>
    </source>
</evidence>
<evidence type="ECO:0000256" key="3">
    <source>
        <dbReference type="ARBA" id="ARBA00022989"/>
    </source>
</evidence>
<proteinExistence type="predicted"/>
<comment type="caution">
    <text evidence="8">The sequence shown here is derived from an EMBL/GenBank/DDBJ whole genome shotgun (WGS) entry which is preliminary data.</text>
</comment>
<keyword evidence="2 5" id="KW-0812">Transmembrane</keyword>
<name>A0A4Q0I760_9FIRM</name>
<keyword evidence="9" id="KW-1185">Reference proteome</keyword>
<comment type="subcellular location">
    <subcellularLocation>
        <location evidence="1">Membrane</location>
        <topology evidence="1">Multi-pass membrane protein</topology>
    </subcellularLocation>
</comment>
<evidence type="ECO:0000256" key="4">
    <source>
        <dbReference type="ARBA" id="ARBA00023136"/>
    </source>
</evidence>
<evidence type="ECO:0000256" key="5">
    <source>
        <dbReference type="SAM" id="Phobius"/>
    </source>
</evidence>
<accession>A0A4Q0I760</accession>
<dbReference type="PANTHER" id="PTHR33507">
    <property type="entry name" value="INNER MEMBRANE PROTEIN YBBJ"/>
    <property type="match status" value="1"/>
</dbReference>
<dbReference type="AlphaFoldDB" id="A0A4Q0I760"/>
<dbReference type="InterPro" id="IPR056739">
    <property type="entry name" value="NfeD_membrane"/>
</dbReference>
<dbReference type="RefSeq" id="WP_069193617.1">
    <property type="nucleotide sequence ID" value="NZ_RLII01000004.1"/>
</dbReference>
<feature type="transmembrane region" description="Helical" evidence="5">
    <location>
        <begin position="6"/>
        <end position="25"/>
    </location>
</feature>
<dbReference type="OrthoDB" id="9806253at2"/>
<dbReference type="InterPro" id="IPR002810">
    <property type="entry name" value="NfeD-like_C"/>
</dbReference>
<feature type="transmembrane region" description="Helical" evidence="5">
    <location>
        <begin position="57"/>
        <end position="76"/>
    </location>
</feature>
<feature type="transmembrane region" description="Helical" evidence="5">
    <location>
        <begin position="32"/>
        <end position="51"/>
    </location>
</feature>
<dbReference type="Pfam" id="PF01957">
    <property type="entry name" value="NfeD"/>
    <property type="match status" value="1"/>
</dbReference>
<keyword evidence="3 5" id="KW-1133">Transmembrane helix</keyword>
<dbReference type="PANTHER" id="PTHR33507:SF3">
    <property type="entry name" value="INNER MEMBRANE PROTEIN YBBJ"/>
    <property type="match status" value="1"/>
</dbReference>
<dbReference type="EMBL" id="RLII01000004">
    <property type="protein sequence ID" value="RXE59695.1"/>
    <property type="molecule type" value="Genomic_DNA"/>
</dbReference>
<evidence type="ECO:0000313" key="8">
    <source>
        <dbReference type="EMBL" id="RXE59695.1"/>
    </source>
</evidence>
<dbReference type="Pfam" id="PF24961">
    <property type="entry name" value="NfeD_membrane"/>
    <property type="match status" value="1"/>
</dbReference>
<evidence type="ECO:0000259" key="6">
    <source>
        <dbReference type="Pfam" id="PF01957"/>
    </source>
</evidence>
<dbReference type="SUPFAM" id="SSF141322">
    <property type="entry name" value="NfeD domain-like"/>
    <property type="match status" value="1"/>
</dbReference>
<sequence>MFDFIYNIDIWAAIFFILGFTLVIIEMFFPGFGAPGITGIIFLFLGILVTAETLTDVLIMLAIILVVLGIALAIILRSATKGRLSKTLVLSDSLEKESGFEGTEDLSGFLGKKGVALTVLRPAGTAEFDGVKIDVVSEFDFIDKGSKVKIVKVEGRRIVVSKID</sequence>
<dbReference type="InterPro" id="IPR052165">
    <property type="entry name" value="Membrane_assoc_protease"/>
</dbReference>
<evidence type="ECO:0000259" key="7">
    <source>
        <dbReference type="Pfam" id="PF24961"/>
    </source>
</evidence>